<reference evidence="1 2" key="1">
    <citation type="submission" date="2014-09" db="EMBL/GenBank/DDBJ databases">
        <title>Genome sequence of Flavobacterium aquidurense RC62.</title>
        <authorList>
            <person name="Kim J.F."/>
            <person name="Kwak M.-J."/>
        </authorList>
    </citation>
    <scope>NUCLEOTIDE SEQUENCE [LARGE SCALE GENOMIC DNA]</scope>
    <source>
        <strain evidence="1 2">RC62</strain>
    </source>
</reference>
<protein>
    <submittedName>
        <fullName evidence="1">DUF4265 domain containing protein</fullName>
    </submittedName>
</protein>
<evidence type="ECO:0000313" key="2">
    <source>
        <dbReference type="Proteomes" id="UP000050443"/>
    </source>
</evidence>
<dbReference type="PATRIC" id="fig|362413.3.peg.3299"/>
<gene>
    <name evidence="1" type="ORF">RC62_3376</name>
</gene>
<accession>A0A0Q0X1V3</accession>
<dbReference type="AlphaFoldDB" id="A0A0Q0X1V3"/>
<dbReference type="RefSeq" id="WP_055092210.1">
    <property type="nucleotide sequence ID" value="NZ_JRLF01000006.1"/>
</dbReference>
<sequence length="158" mass="18420">MAEETHKKILFKYYSTYLEEIVSETMWAEVIDVEKGYFKLDNIPFFGPLIATDDIFRAEYDENEKNFIHRETIQSSGNSIVQVLILEEGFDKEIIREKLKSINCISEGLNDTFFAVEIVKNVDYSIVKSLLDEYESNSIIEFAEPCLSEKHRTDLLKN</sequence>
<comment type="caution">
    <text evidence="1">The sequence shown here is derived from an EMBL/GenBank/DDBJ whole genome shotgun (WGS) entry which is preliminary data.</text>
</comment>
<name>A0A0Q0X1V3_9FLAO</name>
<evidence type="ECO:0000313" key="1">
    <source>
        <dbReference type="EMBL" id="KQB42370.1"/>
    </source>
</evidence>
<dbReference type="Pfam" id="PF14085">
    <property type="entry name" value="DUF4265"/>
    <property type="match status" value="1"/>
</dbReference>
<dbReference type="EMBL" id="JRLF01000006">
    <property type="protein sequence ID" value="KQB42370.1"/>
    <property type="molecule type" value="Genomic_DNA"/>
</dbReference>
<dbReference type="InterPro" id="IPR025361">
    <property type="entry name" value="DUF4265"/>
</dbReference>
<organism evidence="1 2">
    <name type="scientific">Flavobacterium aquidurense</name>
    <dbReference type="NCBI Taxonomy" id="362413"/>
    <lineage>
        <taxon>Bacteria</taxon>
        <taxon>Pseudomonadati</taxon>
        <taxon>Bacteroidota</taxon>
        <taxon>Flavobacteriia</taxon>
        <taxon>Flavobacteriales</taxon>
        <taxon>Flavobacteriaceae</taxon>
        <taxon>Flavobacterium</taxon>
    </lineage>
</organism>
<dbReference type="STRING" id="362413.RC62_3376"/>
<dbReference type="OrthoDB" id="1030945at2"/>
<proteinExistence type="predicted"/>
<dbReference type="Proteomes" id="UP000050443">
    <property type="component" value="Unassembled WGS sequence"/>
</dbReference>